<dbReference type="GO" id="GO:0006508">
    <property type="term" value="P:proteolysis"/>
    <property type="evidence" value="ECO:0007669"/>
    <property type="project" value="UniProtKB-KW"/>
</dbReference>
<dbReference type="InterPro" id="IPR023612">
    <property type="entry name" value="Peptidase_M4"/>
</dbReference>
<feature type="domain" description="Fibronectin type-III" evidence="10">
    <location>
        <begin position="733"/>
        <end position="818"/>
    </location>
</feature>
<evidence type="ECO:0000256" key="9">
    <source>
        <dbReference type="SAM" id="SignalP"/>
    </source>
</evidence>
<dbReference type="PROSITE" id="PS50853">
    <property type="entry name" value="FN3"/>
    <property type="match status" value="1"/>
</dbReference>
<evidence type="ECO:0000256" key="4">
    <source>
        <dbReference type="ARBA" id="ARBA00022729"/>
    </source>
</evidence>
<dbReference type="Proteomes" id="UP000077552">
    <property type="component" value="Unassembled WGS sequence"/>
</dbReference>
<gene>
    <name evidence="11" type="ORF">A7A78_04875</name>
</gene>
<protein>
    <recommendedName>
        <fullName evidence="10">Fibronectin type-III domain-containing protein</fullName>
    </recommendedName>
</protein>
<feature type="active site" evidence="8">
    <location>
        <position position="409"/>
    </location>
</feature>
<dbReference type="Gene3D" id="1.10.390.10">
    <property type="entry name" value="Neutral Protease Domain 2"/>
    <property type="match status" value="1"/>
</dbReference>
<dbReference type="Pfam" id="PF18962">
    <property type="entry name" value="Por_Secre_tail"/>
    <property type="match status" value="1"/>
</dbReference>
<evidence type="ECO:0000259" key="10">
    <source>
        <dbReference type="PROSITE" id="PS50853"/>
    </source>
</evidence>
<organism evidence="11 12">
    <name type="scientific">Aequorivita soesokkakensis</name>
    <dbReference type="NCBI Taxonomy" id="1385699"/>
    <lineage>
        <taxon>Bacteria</taxon>
        <taxon>Pseudomonadati</taxon>
        <taxon>Bacteroidota</taxon>
        <taxon>Flavobacteriia</taxon>
        <taxon>Flavobacteriales</taxon>
        <taxon>Flavobacteriaceae</taxon>
        <taxon>Aequorivita</taxon>
    </lineage>
</organism>
<keyword evidence="5" id="KW-0378">Hydrolase</keyword>
<dbReference type="OrthoDB" id="291295at2"/>
<dbReference type="GO" id="GO:0046872">
    <property type="term" value="F:metal ion binding"/>
    <property type="evidence" value="ECO:0007669"/>
    <property type="project" value="UniProtKB-KW"/>
</dbReference>
<comment type="similarity">
    <text evidence="1">Belongs to the peptidase M4 family.</text>
</comment>
<dbReference type="InterPro" id="IPR003961">
    <property type="entry name" value="FN3_dom"/>
</dbReference>
<dbReference type="SMART" id="SM00060">
    <property type="entry name" value="FN3"/>
    <property type="match status" value="1"/>
</dbReference>
<proteinExistence type="inferred from homology"/>
<dbReference type="Gene3D" id="2.60.40.10">
    <property type="entry name" value="Immunoglobulins"/>
    <property type="match status" value="1"/>
</dbReference>
<evidence type="ECO:0000256" key="3">
    <source>
        <dbReference type="ARBA" id="ARBA00022723"/>
    </source>
</evidence>
<dbReference type="Pfam" id="PF20009">
    <property type="entry name" value="GEVED"/>
    <property type="match status" value="1"/>
</dbReference>
<evidence type="ECO:0000256" key="8">
    <source>
        <dbReference type="PIRSR" id="PIRSR623612-1"/>
    </source>
</evidence>
<keyword evidence="2" id="KW-0645">Protease</keyword>
<evidence type="ECO:0000256" key="7">
    <source>
        <dbReference type="ARBA" id="ARBA00023049"/>
    </source>
</evidence>
<keyword evidence="6" id="KW-0862">Zinc</keyword>
<dbReference type="InterPro" id="IPR050728">
    <property type="entry name" value="Zinc_Metalloprotease_M4"/>
</dbReference>
<dbReference type="InterPro" id="IPR026444">
    <property type="entry name" value="Secre_tail"/>
</dbReference>
<dbReference type="InterPro" id="IPR013856">
    <property type="entry name" value="Peptidase_M4_domain"/>
</dbReference>
<evidence type="ECO:0000256" key="5">
    <source>
        <dbReference type="ARBA" id="ARBA00022801"/>
    </source>
</evidence>
<dbReference type="Gene3D" id="3.10.450.490">
    <property type="match status" value="1"/>
</dbReference>
<evidence type="ECO:0000256" key="1">
    <source>
        <dbReference type="ARBA" id="ARBA00009388"/>
    </source>
</evidence>
<dbReference type="InterPro" id="IPR045474">
    <property type="entry name" value="GEVED"/>
</dbReference>
<dbReference type="InterPro" id="IPR013783">
    <property type="entry name" value="Ig-like_fold"/>
</dbReference>
<feature type="active site" description="Proton donor" evidence="8">
    <location>
        <position position="513"/>
    </location>
</feature>
<dbReference type="SUPFAM" id="SSF55486">
    <property type="entry name" value="Metalloproteases ('zincins'), catalytic domain"/>
    <property type="match status" value="1"/>
</dbReference>
<dbReference type="AlphaFoldDB" id="A0A1A9LDK0"/>
<dbReference type="InterPro" id="IPR036116">
    <property type="entry name" value="FN3_sf"/>
</dbReference>
<dbReference type="CDD" id="cd00063">
    <property type="entry name" value="FN3"/>
    <property type="match status" value="1"/>
</dbReference>
<keyword evidence="3" id="KW-0479">Metal-binding</keyword>
<accession>A0A1A9LDK0</accession>
<evidence type="ECO:0000313" key="11">
    <source>
        <dbReference type="EMBL" id="OAD91147.1"/>
    </source>
</evidence>
<dbReference type="STRING" id="1385699.A7A78_04875"/>
<evidence type="ECO:0000313" key="12">
    <source>
        <dbReference type="Proteomes" id="UP000077552"/>
    </source>
</evidence>
<dbReference type="GO" id="GO:0004222">
    <property type="term" value="F:metalloendopeptidase activity"/>
    <property type="evidence" value="ECO:0007669"/>
    <property type="project" value="InterPro"/>
</dbReference>
<dbReference type="Gene3D" id="3.10.170.10">
    <property type="match status" value="1"/>
</dbReference>
<reference evidence="11 12" key="1">
    <citation type="submission" date="2016-05" db="EMBL/GenBank/DDBJ databases">
        <title>Genome sequencing of Vitellibacter soesokkakensis RSSK-12.</title>
        <authorList>
            <person name="Thevarajoo S."/>
            <person name="Selvaratnam C."/>
            <person name="Goh K.M."/>
            <person name="Chan K.-G."/>
            <person name="Chong C.S."/>
        </authorList>
    </citation>
    <scope>NUCLEOTIDE SEQUENCE [LARGE SCALE GENOMIC DNA]</scope>
    <source>
        <strain evidence="11 12">RSSK-12</strain>
    </source>
</reference>
<dbReference type="PANTHER" id="PTHR33794">
    <property type="entry name" value="BACILLOLYSIN"/>
    <property type="match status" value="1"/>
</dbReference>
<keyword evidence="4 9" id="KW-0732">Signal</keyword>
<comment type="caution">
    <text evidence="11">The sequence shown here is derived from an EMBL/GenBank/DDBJ whole genome shotgun (WGS) entry which is preliminary data.</text>
</comment>
<dbReference type="InterPro" id="IPR001570">
    <property type="entry name" value="Peptidase_M4_C_domain"/>
</dbReference>
<dbReference type="PRINTS" id="PR00730">
    <property type="entry name" value="THERMOLYSIN"/>
</dbReference>
<dbReference type="CDD" id="cd09597">
    <property type="entry name" value="M4_TLP"/>
    <property type="match status" value="1"/>
</dbReference>
<dbReference type="PANTHER" id="PTHR33794:SF1">
    <property type="entry name" value="BACILLOLYSIN"/>
    <property type="match status" value="1"/>
</dbReference>
<dbReference type="NCBIfam" id="TIGR04183">
    <property type="entry name" value="Por_Secre_tail"/>
    <property type="match status" value="1"/>
</dbReference>
<dbReference type="Pfam" id="PF01447">
    <property type="entry name" value="Peptidase_M4"/>
    <property type="match status" value="1"/>
</dbReference>
<dbReference type="InterPro" id="IPR027268">
    <property type="entry name" value="Peptidase_M4/M1_CTD_sf"/>
</dbReference>
<feature type="signal peptide" evidence="9">
    <location>
        <begin position="1"/>
        <end position="24"/>
    </location>
</feature>
<name>A0A1A9LDK0_9FLAO</name>
<dbReference type="EMBL" id="LXIE01000023">
    <property type="protein sequence ID" value="OAD91147.1"/>
    <property type="molecule type" value="Genomic_DNA"/>
</dbReference>
<dbReference type="Pfam" id="PF00041">
    <property type="entry name" value="fn3"/>
    <property type="match status" value="1"/>
</dbReference>
<dbReference type="RefSeq" id="WP_068762236.1">
    <property type="nucleotide sequence ID" value="NZ_LXIE01000023.1"/>
</dbReference>
<dbReference type="Pfam" id="PF07504">
    <property type="entry name" value="FTP"/>
    <property type="match status" value="1"/>
</dbReference>
<keyword evidence="7" id="KW-0482">Metalloprotease</keyword>
<dbReference type="Pfam" id="PF02868">
    <property type="entry name" value="Peptidase_M4_C"/>
    <property type="match status" value="1"/>
</dbReference>
<sequence>MKKINKFVFLFSLIIFVFSADVSAQNKNDEKRNVKQPPSLKVFDASQSYSLQNSSQIFKEVLNPSSETSFTTLKQEQDPLGFTHQKMQQYYKGVKVEFGTVVLHSKEGSVKSLSSEFYRINEFDVTPTISKSQAFNKAINHIGAQNYMWEYPDAAKEMDNYTKPEGELVILPDFSSADNIKEINAYKLAYKFDIFATNPISRGYLYIDAKNGQPLFYDAIIKHATDMGFVGKAKATVETETEFCERIAVEELPVVLASGTAQTRYSGTRTIETALSGGSYILSDAGRKVYTRDALHQAAASPYPYVNNYQQFTDNDNNWTTAEHSANKDNAALDAHWGAMMTYDYWQQKHGRNSYDGNGAQIRSYVHVGTNYDNAFWNGSVMSYGDGSCVSEGCNGFDALTSIDVAAHEIGHAVTTYTANLAYQRESGGLNEGFSDIWGAAIEHFAKGNGSDTNPSAAVWLIGDEIDRRSGSAALRSMSNPTSQGQPDTYGGQYWQNPNCGTPTQYNDYCGVHTNSGVLNHWFYRTVVGGSGTNDIGNSFNISGIGMTKASNIAYRTLSFYLSANSTYANARTGAIQAAIDLYGAGSAEEEAVTNAWYAVGVGSAYDGGGDPPPGDCQTGDIYLSITFDNYPEETGWTLKNSSGTTIDSASYTSANPDGSTVTRTFSSLAVGDYTFTITDAYGDGICCSYGNGSYTLSSDAGVIFSGGSFGSSETTAFCIEAGTGGDTQAPSTPTNLVASNVTQTTATLSWNASTDNVGVTGYDVFQGSTNIGTVTGTSANITGLVASTAYSFKVRAHDAAGNNSGFSNTVNFTTQSNSITYCASKGNNSSYEWIDLVKLNNLNKSSGNDGGYKDNTSLSANVGYGSNTIQYSAGFSSGSYREYWRVWIDFNHNGTFDSNELMVNRNSTSSGTLSSSFTVPTSALSGPTRMRVSMKYSSSQSACETFSYGEVEDYTVNIGTNPVQGIDGGNNSLSNAEMTLYPNPAKHTLNISLIDAAGKDYVIYNTVGQVVGKGAYTENVDVSSLQSGIYIIEVNTENNKLMKRFVKE</sequence>
<dbReference type="SUPFAM" id="SSF49265">
    <property type="entry name" value="Fibronectin type III"/>
    <property type="match status" value="1"/>
</dbReference>
<dbReference type="InterPro" id="IPR011096">
    <property type="entry name" value="FTP_domain"/>
</dbReference>
<evidence type="ECO:0000256" key="6">
    <source>
        <dbReference type="ARBA" id="ARBA00022833"/>
    </source>
</evidence>
<evidence type="ECO:0000256" key="2">
    <source>
        <dbReference type="ARBA" id="ARBA00022670"/>
    </source>
</evidence>
<keyword evidence="12" id="KW-1185">Reference proteome</keyword>
<feature type="chain" id="PRO_5008392110" description="Fibronectin type-III domain-containing protein" evidence="9">
    <location>
        <begin position="25"/>
        <end position="1049"/>
    </location>
</feature>